<dbReference type="SUPFAM" id="SSF56349">
    <property type="entry name" value="DNA breaking-rejoining enzymes"/>
    <property type="match status" value="1"/>
</dbReference>
<gene>
    <name evidence="3" type="ORF">C9I57_04790</name>
</gene>
<name>A0A2T3XZL4_9BURK</name>
<evidence type="ECO:0000313" key="4">
    <source>
        <dbReference type="Proteomes" id="UP000240638"/>
    </source>
</evidence>
<accession>A0A2T3XZL4</accession>
<dbReference type="PROSITE" id="PS51898">
    <property type="entry name" value="TYR_RECOMBINASE"/>
    <property type="match status" value="1"/>
</dbReference>
<dbReference type="Pfam" id="PF00589">
    <property type="entry name" value="Phage_integrase"/>
    <property type="match status" value="1"/>
</dbReference>
<dbReference type="GO" id="GO:0006310">
    <property type="term" value="P:DNA recombination"/>
    <property type="evidence" value="ECO:0007669"/>
    <property type="project" value="UniProtKB-KW"/>
</dbReference>
<evidence type="ECO:0000256" key="1">
    <source>
        <dbReference type="ARBA" id="ARBA00023172"/>
    </source>
</evidence>
<sequence length="199" mass="22904">MNTAKIGSSRVRWNKGRLTGQKPPLKLKEIWAIRVRLQLSSQVRDLAMFNLAIDSKLRVCDVCHGEHIASRATIMQQKTQRPVQFEITEQTRDSVAAWIRHARLHASDFLFPSRIHDSPHLSTRQYARLVHRWVASIGLDDTAYGTHTMRRTKAPLTYRRTKNLRAVQLLLGHTKLESTVRYLGIEVDDALEMAEQTEV</sequence>
<dbReference type="Proteomes" id="UP000240638">
    <property type="component" value="Unassembled WGS sequence"/>
</dbReference>
<organism evidence="3 4">
    <name type="scientific">Trinickia symbiotica</name>
    <dbReference type="NCBI Taxonomy" id="863227"/>
    <lineage>
        <taxon>Bacteria</taxon>
        <taxon>Pseudomonadati</taxon>
        <taxon>Pseudomonadota</taxon>
        <taxon>Betaproteobacteria</taxon>
        <taxon>Burkholderiales</taxon>
        <taxon>Burkholderiaceae</taxon>
        <taxon>Trinickia</taxon>
    </lineage>
</organism>
<dbReference type="GO" id="GO:0003677">
    <property type="term" value="F:DNA binding"/>
    <property type="evidence" value="ECO:0007669"/>
    <property type="project" value="InterPro"/>
</dbReference>
<dbReference type="InterPro" id="IPR013762">
    <property type="entry name" value="Integrase-like_cat_sf"/>
</dbReference>
<feature type="domain" description="Tyr recombinase" evidence="2">
    <location>
        <begin position="20"/>
        <end position="198"/>
    </location>
</feature>
<comment type="caution">
    <text evidence="3">The sequence shown here is derived from an EMBL/GenBank/DDBJ whole genome shotgun (WGS) entry which is preliminary data.</text>
</comment>
<dbReference type="InterPro" id="IPR011010">
    <property type="entry name" value="DNA_brk_join_enz"/>
</dbReference>
<dbReference type="AlphaFoldDB" id="A0A2T3XZL4"/>
<proteinExistence type="predicted"/>
<evidence type="ECO:0000259" key="2">
    <source>
        <dbReference type="PROSITE" id="PS51898"/>
    </source>
</evidence>
<evidence type="ECO:0000313" key="3">
    <source>
        <dbReference type="EMBL" id="PTB21946.1"/>
    </source>
</evidence>
<dbReference type="RefSeq" id="WP_107149501.1">
    <property type="nucleotide sequence ID" value="NZ_PYUC01000002.1"/>
</dbReference>
<reference evidence="3 4" key="1">
    <citation type="submission" date="2018-03" db="EMBL/GenBank/DDBJ databases">
        <title>Whole genome analyses suggest that Burkholderia sensu lato contains two further novel genera in the rhizoxinica-symbiotica group Mycetohabitans gen. nov., and Trinickia gen. nov.: implications for the evolution of diazotrophy and nodulation in the Burkholderiaceae.</title>
        <authorList>
            <person name="Estrada De Los Santos P."/>
            <person name="Palmer M."/>
            <person name="Chavez-Ramirez B."/>
            <person name="Steenkamp E.T."/>
            <person name="Hirsch A.M."/>
            <person name="Manyaka P."/>
            <person name="Maluk M."/>
            <person name="Lafos M."/>
            <person name="Crook M."/>
            <person name="Gross E."/>
            <person name="Simon M.F."/>
            <person name="Bueno Dos Reis Junior F."/>
            <person name="Poole P.S."/>
            <person name="Venter S.N."/>
            <person name="James E.K."/>
        </authorList>
    </citation>
    <scope>NUCLEOTIDE SEQUENCE [LARGE SCALE GENOMIC DNA]</scope>
    <source>
        <strain evidence="3 4">JPY-366</strain>
    </source>
</reference>
<keyword evidence="1" id="KW-0233">DNA recombination</keyword>
<dbReference type="GO" id="GO:0015074">
    <property type="term" value="P:DNA integration"/>
    <property type="evidence" value="ECO:0007669"/>
    <property type="project" value="InterPro"/>
</dbReference>
<dbReference type="EMBL" id="PYUC01000002">
    <property type="protein sequence ID" value="PTB21946.1"/>
    <property type="molecule type" value="Genomic_DNA"/>
</dbReference>
<protein>
    <submittedName>
        <fullName evidence="3">Integrase</fullName>
    </submittedName>
</protein>
<dbReference type="Gene3D" id="1.10.443.10">
    <property type="entry name" value="Intergrase catalytic core"/>
    <property type="match status" value="1"/>
</dbReference>
<dbReference type="InterPro" id="IPR002104">
    <property type="entry name" value="Integrase_catalytic"/>
</dbReference>